<accession>A0AAU9CNU9</accession>
<dbReference type="EMBL" id="AP025314">
    <property type="protein sequence ID" value="BDD10801.1"/>
    <property type="molecule type" value="Genomic_DNA"/>
</dbReference>
<protein>
    <recommendedName>
        <fullName evidence="7">branched-chain-amino-acid transaminase</fullName>
        <ecNumber evidence="7">2.6.1.42</ecNumber>
    </recommendedName>
</protein>
<dbReference type="GO" id="GO:0008652">
    <property type="term" value="P:amino acid biosynthetic process"/>
    <property type="evidence" value="ECO:0007669"/>
    <property type="project" value="UniProtKB-KW"/>
</dbReference>
<comment type="pathway">
    <text evidence="5">Amino-acid biosynthesis; L-leucine biosynthesis; L-leucine from 3-methyl-2-oxobutanoate: step 4/4.</text>
</comment>
<dbReference type="InterPro" id="IPR005786">
    <property type="entry name" value="B_amino_transII"/>
</dbReference>
<gene>
    <name evidence="17" type="ORF">FUAX_32330</name>
</gene>
<dbReference type="PANTHER" id="PTHR11825:SF44">
    <property type="entry name" value="BRANCHED-CHAIN-AMINO-ACID AMINOTRANSFERASE"/>
    <property type="match status" value="1"/>
</dbReference>
<evidence type="ECO:0000256" key="7">
    <source>
        <dbReference type="ARBA" id="ARBA00013053"/>
    </source>
</evidence>
<dbReference type="KEGG" id="fax:FUAX_32330"/>
<keyword evidence="12" id="KW-0100">Branched-chain amino acid biosynthesis</keyword>
<evidence type="ECO:0000256" key="11">
    <source>
        <dbReference type="ARBA" id="ARBA00022898"/>
    </source>
</evidence>
<dbReference type="GO" id="GO:0004084">
    <property type="term" value="F:branched-chain-amino-acid transaminase activity"/>
    <property type="evidence" value="ECO:0007669"/>
    <property type="project" value="UniProtKB-EC"/>
</dbReference>
<dbReference type="SUPFAM" id="SSF56752">
    <property type="entry name" value="D-aminoacid aminotransferase-like PLP-dependent enzymes"/>
    <property type="match status" value="1"/>
</dbReference>
<dbReference type="InterPro" id="IPR036038">
    <property type="entry name" value="Aminotransferase-like"/>
</dbReference>
<keyword evidence="18" id="KW-1185">Reference proteome</keyword>
<proteinExistence type="inferred from homology"/>
<dbReference type="Proteomes" id="UP001348817">
    <property type="component" value="Chromosome"/>
</dbReference>
<evidence type="ECO:0000256" key="4">
    <source>
        <dbReference type="ARBA" id="ARBA00004931"/>
    </source>
</evidence>
<evidence type="ECO:0000256" key="13">
    <source>
        <dbReference type="ARBA" id="ARBA00048212"/>
    </source>
</evidence>
<dbReference type="EC" id="2.6.1.42" evidence="7"/>
<dbReference type="CDD" id="cd01557">
    <property type="entry name" value="BCAT_beta_family"/>
    <property type="match status" value="1"/>
</dbReference>
<dbReference type="GO" id="GO:0009082">
    <property type="term" value="P:branched-chain amino acid biosynthetic process"/>
    <property type="evidence" value="ECO:0007669"/>
    <property type="project" value="UniProtKB-KW"/>
</dbReference>
<feature type="modified residue" description="N6-(pyridoxal phosphate)lysine" evidence="16">
    <location>
        <position position="195"/>
    </location>
</feature>
<dbReference type="Pfam" id="PF01063">
    <property type="entry name" value="Aminotran_4"/>
    <property type="match status" value="1"/>
</dbReference>
<evidence type="ECO:0000313" key="17">
    <source>
        <dbReference type="EMBL" id="BDD10801.1"/>
    </source>
</evidence>
<evidence type="ECO:0000256" key="9">
    <source>
        <dbReference type="ARBA" id="ARBA00022605"/>
    </source>
</evidence>
<reference evidence="17 18" key="1">
    <citation type="submission" date="2021-12" db="EMBL/GenBank/DDBJ databases">
        <title>Genome sequencing of bacteria with rrn-lacking chromosome and rrn-plasmid.</title>
        <authorList>
            <person name="Anda M."/>
            <person name="Iwasaki W."/>
        </authorList>
    </citation>
    <scope>NUCLEOTIDE SEQUENCE [LARGE SCALE GENOMIC DNA]</scope>
    <source>
        <strain evidence="17 18">DSM 100852</strain>
    </source>
</reference>
<evidence type="ECO:0000256" key="3">
    <source>
        <dbReference type="ARBA" id="ARBA00004824"/>
    </source>
</evidence>
<keyword evidence="9" id="KW-0028">Amino-acid biosynthesis</keyword>
<dbReference type="InterPro" id="IPR043131">
    <property type="entry name" value="BCAT-like_N"/>
</dbReference>
<dbReference type="NCBIfam" id="NF009897">
    <property type="entry name" value="PRK13357.1"/>
    <property type="match status" value="1"/>
</dbReference>
<evidence type="ECO:0000256" key="1">
    <source>
        <dbReference type="ARBA" id="ARBA00001933"/>
    </source>
</evidence>
<evidence type="ECO:0000313" key="18">
    <source>
        <dbReference type="Proteomes" id="UP001348817"/>
    </source>
</evidence>
<dbReference type="InterPro" id="IPR033939">
    <property type="entry name" value="BCAT_family"/>
</dbReference>
<evidence type="ECO:0000256" key="10">
    <source>
        <dbReference type="ARBA" id="ARBA00022679"/>
    </source>
</evidence>
<dbReference type="AlphaFoldDB" id="A0AAU9CNU9"/>
<keyword evidence="10" id="KW-0808">Transferase</keyword>
<evidence type="ECO:0000256" key="8">
    <source>
        <dbReference type="ARBA" id="ARBA00022576"/>
    </source>
</evidence>
<evidence type="ECO:0000256" key="2">
    <source>
        <dbReference type="ARBA" id="ARBA00003109"/>
    </source>
</evidence>
<evidence type="ECO:0000256" key="14">
    <source>
        <dbReference type="ARBA" id="ARBA00048798"/>
    </source>
</evidence>
<comment type="pathway">
    <text evidence="4">Amino-acid biosynthesis; L-valine biosynthesis; L-valine from pyruvate: step 4/4.</text>
</comment>
<dbReference type="PANTHER" id="PTHR11825">
    <property type="entry name" value="SUBGROUP IIII AMINOTRANSFERASE"/>
    <property type="match status" value="1"/>
</dbReference>
<dbReference type="InterPro" id="IPR043132">
    <property type="entry name" value="BCAT-like_C"/>
</dbReference>
<keyword evidence="8 17" id="KW-0032">Aminotransferase</keyword>
<comment type="pathway">
    <text evidence="3">Amino-acid biosynthesis; L-isoleucine biosynthesis; L-isoleucine from 2-oxobutanoate: step 4/4.</text>
</comment>
<evidence type="ECO:0000256" key="12">
    <source>
        <dbReference type="ARBA" id="ARBA00023304"/>
    </source>
</evidence>
<comment type="similarity">
    <text evidence="6">Belongs to the class-IV pyridoxal-phosphate-dependent aminotransferase family.</text>
</comment>
<comment type="function">
    <text evidence="2">Acts on leucine, isoleucine and valine.</text>
</comment>
<comment type="catalytic activity">
    <reaction evidence="14">
        <text>L-isoleucine + 2-oxoglutarate = (S)-3-methyl-2-oxopentanoate + L-glutamate</text>
        <dbReference type="Rhea" id="RHEA:24801"/>
        <dbReference type="ChEBI" id="CHEBI:16810"/>
        <dbReference type="ChEBI" id="CHEBI:29985"/>
        <dbReference type="ChEBI" id="CHEBI:35146"/>
        <dbReference type="ChEBI" id="CHEBI:58045"/>
        <dbReference type="EC" id="2.6.1.42"/>
    </reaction>
</comment>
<evidence type="ECO:0000256" key="15">
    <source>
        <dbReference type="ARBA" id="ARBA00049229"/>
    </source>
</evidence>
<dbReference type="Gene3D" id="3.30.470.10">
    <property type="match status" value="1"/>
</dbReference>
<dbReference type="RefSeq" id="WP_338392335.1">
    <property type="nucleotide sequence ID" value="NZ_AP025314.1"/>
</dbReference>
<comment type="cofactor">
    <cofactor evidence="1">
        <name>pyridoxal 5'-phosphate</name>
        <dbReference type="ChEBI" id="CHEBI:597326"/>
    </cofactor>
</comment>
<evidence type="ECO:0000256" key="6">
    <source>
        <dbReference type="ARBA" id="ARBA00009320"/>
    </source>
</evidence>
<evidence type="ECO:0000256" key="16">
    <source>
        <dbReference type="PIRSR" id="PIRSR006468-1"/>
    </source>
</evidence>
<evidence type="ECO:0000256" key="5">
    <source>
        <dbReference type="ARBA" id="ARBA00005072"/>
    </source>
</evidence>
<organism evidence="17 18">
    <name type="scientific">Fulvitalea axinellae</name>
    <dbReference type="NCBI Taxonomy" id="1182444"/>
    <lineage>
        <taxon>Bacteria</taxon>
        <taxon>Pseudomonadati</taxon>
        <taxon>Bacteroidota</taxon>
        <taxon>Cytophagia</taxon>
        <taxon>Cytophagales</taxon>
        <taxon>Persicobacteraceae</taxon>
        <taxon>Fulvitalea</taxon>
    </lineage>
</organism>
<comment type="catalytic activity">
    <reaction evidence="13">
        <text>L-valine + 2-oxoglutarate = 3-methyl-2-oxobutanoate + L-glutamate</text>
        <dbReference type="Rhea" id="RHEA:24813"/>
        <dbReference type="ChEBI" id="CHEBI:11851"/>
        <dbReference type="ChEBI" id="CHEBI:16810"/>
        <dbReference type="ChEBI" id="CHEBI:29985"/>
        <dbReference type="ChEBI" id="CHEBI:57762"/>
        <dbReference type="EC" id="2.6.1.42"/>
    </reaction>
</comment>
<dbReference type="PIRSF" id="PIRSF006468">
    <property type="entry name" value="BCAT1"/>
    <property type="match status" value="1"/>
</dbReference>
<keyword evidence="11" id="KW-0663">Pyridoxal phosphate</keyword>
<sequence length="354" mass="39649">MTDTFEIKVNKVAESRLPSVNFDNMVFGTVYSDHMFVADYTDGEWKDFRVEPYAPLSLLPGSAILHYGQSVFEGLKAYRTAEGDIQVFRPDANAKRLNVSAERMCMPDVPEELFMAGLEKLMEVDKDWVPNKPETSLYIRPFVFAMDEYIGIRPSANYRFIIFTCPVGAYYSEPVRVKIETEYTRACPGGTGFAKAAGNYAGSLYPAKKAQEQGYQQLIWTDAVTHEYVEESGTMNLMFVIDGKLMTASTGDTILDGITRNSVLALAKEWGMEIVEGKIAIKDIIKAAEEGRLQEAFGTGTAATIAQIATIGYEGKDYDLPAVAEREFSNKVLKTLDDIKYGRQEDNHGWIRRM</sequence>
<dbReference type="NCBIfam" id="TIGR01123">
    <property type="entry name" value="ilvE_II"/>
    <property type="match status" value="1"/>
</dbReference>
<dbReference type="Gene3D" id="3.20.10.10">
    <property type="entry name" value="D-amino Acid Aminotransferase, subunit A, domain 2"/>
    <property type="match status" value="1"/>
</dbReference>
<comment type="catalytic activity">
    <reaction evidence="15">
        <text>L-leucine + 2-oxoglutarate = 4-methyl-2-oxopentanoate + L-glutamate</text>
        <dbReference type="Rhea" id="RHEA:18321"/>
        <dbReference type="ChEBI" id="CHEBI:16810"/>
        <dbReference type="ChEBI" id="CHEBI:17865"/>
        <dbReference type="ChEBI" id="CHEBI:29985"/>
        <dbReference type="ChEBI" id="CHEBI:57427"/>
        <dbReference type="EC" id="2.6.1.42"/>
    </reaction>
</comment>
<name>A0AAU9CNU9_9BACT</name>
<dbReference type="InterPro" id="IPR001544">
    <property type="entry name" value="Aminotrans_IV"/>
</dbReference>